<dbReference type="GO" id="GO:0005886">
    <property type="term" value="C:plasma membrane"/>
    <property type="evidence" value="ECO:0007669"/>
    <property type="project" value="UniProtKB-SubCell"/>
</dbReference>
<feature type="transmembrane region" description="Helical" evidence="6">
    <location>
        <begin position="271"/>
        <end position="289"/>
    </location>
</feature>
<evidence type="ECO:0000256" key="4">
    <source>
        <dbReference type="ARBA" id="ARBA00022989"/>
    </source>
</evidence>
<dbReference type="CDD" id="cd06579">
    <property type="entry name" value="TM_PBP1_transp_AraH_like"/>
    <property type="match status" value="1"/>
</dbReference>
<gene>
    <name evidence="7" type="ORF">F9B85_09855</name>
</gene>
<evidence type="ECO:0000256" key="2">
    <source>
        <dbReference type="ARBA" id="ARBA00022475"/>
    </source>
</evidence>
<evidence type="ECO:0000256" key="5">
    <source>
        <dbReference type="ARBA" id="ARBA00023136"/>
    </source>
</evidence>
<proteinExistence type="predicted"/>
<feature type="transmembrane region" description="Helical" evidence="6">
    <location>
        <begin position="301"/>
        <end position="319"/>
    </location>
</feature>
<keyword evidence="2" id="KW-1003">Cell membrane</keyword>
<protein>
    <submittedName>
        <fullName evidence="7">ABC transporter permease</fullName>
    </submittedName>
</protein>
<feature type="transmembrane region" description="Helical" evidence="6">
    <location>
        <begin position="78"/>
        <end position="95"/>
    </location>
</feature>
<feature type="transmembrane region" description="Helical" evidence="6">
    <location>
        <begin position="169"/>
        <end position="191"/>
    </location>
</feature>
<evidence type="ECO:0000256" key="6">
    <source>
        <dbReference type="SAM" id="Phobius"/>
    </source>
</evidence>
<feature type="transmembrane region" description="Helical" evidence="6">
    <location>
        <begin position="50"/>
        <end position="71"/>
    </location>
</feature>
<keyword evidence="4 6" id="KW-1133">Transmembrane helix</keyword>
<comment type="subcellular location">
    <subcellularLocation>
        <location evidence="1">Cell membrane</location>
        <topology evidence="1">Multi-pass membrane protein</topology>
    </subcellularLocation>
</comment>
<accession>A0A6I0EQ15</accession>
<evidence type="ECO:0000256" key="3">
    <source>
        <dbReference type="ARBA" id="ARBA00022692"/>
    </source>
</evidence>
<keyword evidence="3 6" id="KW-0812">Transmembrane</keyword>
<dbReference type="OrthoDB" id="9813906at2"/>
<dbReference type="GO" id="GO:0022857">
    <property type="term" value="F:transmembrane transporter activity"/>
    <property type="evidence" value="ECO:0007669"/>
    <property type="project" value="InterPro"/>
</dbReference>
<sequence>MEEVINLDKLSNLIKNRKIAKSYNGVFLALIGLIILFSFLSPHFLQTNNLLTILAQVSIIAILAYGMTFVLMIGEIDLSVGSIVALCGIVLGVMLSSGQSAFVSIVIVLVVGALAGLLNGMISAKFRIPTFIVTVATMGIFRGIGYAITDARPIQIDNPFILYLGNGKIFDLIPVPVVIVLLLLIIAHVVLSKTKFGRQAKIVGGNRVAAEYVGINIKRLQMKIFMITGLAAAVSSILLSARLYSAQPNVAVGYELDAIAATVLGGTSLSGGYGTVIGTFIGALIMGVINNGMNLIGMPYFYQQIVKGLIIIIAVYIDVRNKERLLAK</sequence>
<dbReference type="EMBL" id="WBXO01000007">
    <property type="protein sequence ID" value="KAB2952107.1"/>
    <property type="molecule type" value="Genomic_DNA"/>
</dbReference>
<dbReference type="PANTHER" id="PTHR32196">
    <property type="entry name" value="ABC TRANSPORTER PERMEASE PROTEIN YPHD-RELATED-RELATED"/>
    <property type="match status" value="1"/>
</dbReference>
<dbReference type="AlphaFoldDB" id="A0A6I0EQ15"/>
<evidence type="ECO:0000256" key="1">
    <source>
        <dbReference type="ARBA" id="ARBA00004651"/>
    </source>
</evidence>
<dbReference type="Pfam" id="PF02653">
    <property type="entry name" value="BPD_transp_2"/>
    <property type="match status" value="1"/>
</dbReference>
<keyword evidence="8" id="KW-1185">Reference proteome</keyword>
<feature type="transmembrane region" description="Helical" evidence="6">
    <location>
        <begin position="25"/>
        <end position="44"/>
    </location>
</feature>
<dbReference type="InterPro" id="IPR001851">
    <property type="entry name" value="ABC_transp_permease"/>
</dbReference>
<evidence type="ECO:0000313" key="8">
    <source>
        <dbReference type="Proteomes" id="UP000468766"/>
    </source>
</evidence>
<name>A0A6I0EQ15_9FIRM</name>
<dbReference type="Proteomes" id="UP000468766">
    <property type="component" value="Unassembled WGS sequence"/>
</dbReference>
<evidence type="ECO:0000313" key="7">
    <source>
        <dbReference type="EMBL" id="KAB2952107.1"/>
    </source>
</evidence>
<keyword evidence="5 6" id="KW-0472">Membrane</keyword>
<organism evidence="7 8">
    <name type="scientific">Heliorestis acidaminivorans</name>
    <dbReference type="NCBI Taxonomy" id="553427"/>
    <lineage>
        <taxon>Bacteria</taxon>
        <taxon>Bacillati</taxon>
        <taxon>Bacillota</taxon>
        <taxon>Clostridia</taxon>
        <taxon>Eubacteriales</taxon>
        <taxon>Heliobacteriaceae</taxon>
        <taxon>Heliorestis</taxon>
    </lineage>
</organism>
<feature type="transmembrane region" description="Helical" evidence="6">
    <location>
        <begin position="224"/>
        <end position="244"/>
    </location>
</feature>
<feature type="transmembrane region" description="Helical" evidence="6">
    <location>
        <begin position="130"/>
        <end position="149"/>
    </location>
</feature>
<comment type="caution">
    <text evidence="7">The sequence shown here is derived from an EMBL/GenBank/DDBJ whole genome shotgun (WGS) entry which is preliminary data.</text>
</comment>
<reference evidence="7 8" key="1">
    <citation type="submission" date="2019-10" db="EMBL/GenBank/DDBJ databases">
        <title>Whole-genome sequence of the extremophile Heliorestis acidaminivorans DSM 24790.</title>
        <authorList>
            <person name="Kyndt J.A."/>
            <person name="Meyer T.E."/>
        </authorList>
    </citation>
    <scope>NUCLEOTIDE SEQUENCE [LARGE SCALE GENOMIC DNA]</scope>
    <source>
        <strain evidence="7 8">DSM 24790</strain>
    </source>
</reference>
<feature type="transmembrane region" description="Helical" evidence="6">
    <location>
        <begin position="101"/>
        <end position="118"/>
    </location>
</feature>